<dbReference type="PANTHER" id="PTHR46211">
    <property type="entry name" value="GLYCEROPHOSPHORYL DIESTER PHOSPHODIESTERASE"/>
    <property type="match status" value="1"/>
</dbReference>
<dbReference type="EMBL" id="JGZE01000004">
    <property type="protein sequence ID" value="KFI78217.1"/>
    <property type="molecule type" value="Genomic_DNA"/>
</dbReference>
<dbReference type="SUPFAM" id="SSF51695">
    <property type="entry name" value="PLC-like phosphodiesterases"/>
    <property type="match status" value="1"/>
</dbReference>
<keyword evidence="5" id="KW-1185">Reference proteome</keyword>
<dbReference type="Gene3D" id="3.20.20.190">
    <property type="entry name" value="Phosphatidylinositol (PI) phosphodiesterase"/>
    <property type="match status" value="1"/>
</dbReference>
<dbReference type="PROSITE" id="PS51704">
    <property type="entry name" value="GP_PDE"/>
    <property type="match status" value="1"/>
</dbReference>
<proteinExistence type="predicted"/>
<dbReference type="InterPro" id="IPR017946">
    <property type="entry name" value="PLC-like_Pdiesterase_TIM-brl"/>
</dbReference>
<evidence type="ECO:0000259" key="3">
    <source>
        <dbReference type="PROSITE" id="PS51704"/>
    </source>
</evidence>
<organism evidence="4 5">
    <name type="scientific">Bifidobacterium mongoliense DSM 21395</name>
    <dbReference type="NCBI Taxonomy" id="1437603"/>
    <lineage>
        <taxon>Bacteria</taxon>
        <taxon>Bacillati</taxon>
        <taxon>Actinomycetota</taxon>
        <taxon>Actinomycetes</taxon>
        <taxon>Bifidobacteriales</taxon>
        <taxon>Bifidobacteriaceae</taxon>
        <taxon>Bifidobacterium</taxon>
    </lineage>
</organism>
<sequence>MAGSGFLKRVVLGSAAAAAAAVWAMGPRSAQNRKAHGVHALPDVMYAHRGLHDAGSGLVPAYVAQSGEYVALARRMALRAGYGTADHVGPIAPENSMAAFAAACEAGYGIELDIQLTADGKVVVLHDADLLRVAGDPRRLEDLTYDELCGIALFPVPAKPGDSVAQPLSTGESAETDVHVDASGDGDQGQASQGYFQHAPLLDDVLTLVEGRVPIIVEYKFSGYEWGTRQVELMEKGAALLDDYEGAYAVESFHPMAMGWYAKHRPEVYRGQLAADAAFDQSDIKDWAAGKLLGNWMSRPDFVAYDWHGGDAAQMRLVKAMGVTAVSWTLRSQEEFDRSAKRFSRHIFEAFVPRL</sequence>
<dbReference type="OrthoDB" id="3268277at2"/>
<feature type="signal peptide" evidence="2">
    <location>
        <begin position="1"/>
        <end position="24"/>
    </location>
</feature>
<dbReference type="Pfam" id="PF03009">
    <property type="entry name" value="GDPD"/>
    <property type="match status" value="1"/>
</dbReference>
<name>A0A087C4L7_9BIFI</name>
<evidence type="ECO:0000256" key="1">
    <source>
        <dbReference type="SAM" id="MobiDB-lite"/>
    </source>
</evidence>
<dbReference type="GO" id="GO:0008081">
    <property type="term" value="F:phosphoric diester hydrolase activity"/>
    <property type="evidence" value="ECO:0007669"/>
    <property type="project" value="InterPro"/>
</dbReference>
<feature type="domain" description="GP-PDE" evidence="3">
    <location>
        <begin position="77"/>
        <end position="355"/>
    </location>
</feature>
<gene>
    <name evidence="4" type="ORF">BMON_1481</name>
</gene>
<evidence type="ECO:0000313" key="5">
    <source>
        <dbReference type="Proteomes" id="UP000029082"/>
    </source>
</evidence>
<accession>A0A087C4L7</accession>
<evidence type="ECO:0000256" key="2">
    <source>
        <dbReference type="SAM" id="SignalP"/>
    </source>
</evidence>
<comment type="caution">
    <text evidence="4">The sequence shown here is derived from an EMBL/GenBank/DDBJ whole genome shotgun (WGS) entry which is preliminary data.</text>
</comment>
<keyword evidence="2" id="KW-0732">Signal</keyword>
<dbReference type="eggNOG" id="COG0584">
    <property type="taxonomic scope" value="Bacteria"/>
</dbReference>
<dbReference type="AlphaFoldDB" id="A0A087C4L7"/>
<protein>
    <submittedName>
        <fullName evidence="4">Glycerophosphoryl diester phosphodiesterase</fullName>
    </submittedName>
</protein>
<dbReference type="RefSeq" id="WP_033513043.1">
    <property type="nucleotide sequence ID" value="NZ_JDUO01000009.1"/>
</dbReference>
<dbReference type="STRING" id="1437603.GCA_000771525_01773"/>
<evidence type="ECO:0000313" key="4">
    <source>
        <dbReference type="EMBL" id="KFI78217.1"/>
    </source>
</evidence>
<dbReference type="PANTHER" id="PTHR46211:SF14">
    <property type="entry name" value="GLYCEROPHOSPHODIESTER PHOSPHODIESTERASE"/>
    <property type="match status" value="1"/>
</dbReference>
<feature type="chain" id="PRO_5038600474" evidence="2">
    <location>
        <begin position="25"/>
        <end position="355"/>
    </location>
</feature>
<dbReference type="InterPro" id="IPR030395">
    <property type="entry name" value="GP_PDE_dom"/>
</dbReference>
<dbReference type="Proteomes" id="UP000029082">
    <property type="component" value="Unassembled WGS sequence"/>
</dbReference>
<reference evidence="4 5" key="1">
    <citation type="submission" date="2014-03" db="EMBL/GenBank/DDBJ databases">
        <title>Genomics of Bifidobacteria.</title>
        <authorList>
            <person name="Ventura M."/>
            <person name="Milani C."/>
            <person name="Lugli G.A."/>
        </authorList>
    </citation>
    <scope>NUCLEOTIDE SEQUENCE [LARGE SCALE GENOMIC DNA]</scope>
    <source>
        <strain evidence="4 5">DSM 21395</strain>
    </source>
</reference>
<feature type="region of interest" description="Disordered" evidence="1">
    <location>
        <begin position="161"/>
        <end position="189"/>
    </location>
</feature>
<dbReference type="GO" id="GO:0006629">
    <property type="term" value="P:lipid metabolic process"/>
    <property type="evidence" value="ECO:0007669"/>
    <property type="project" value="InterPro"/>
</dbReference>
<dbReference type="GeneID" id="93094783"/>